<evidence type="ECO:0000256" key="6">
    <source>
        <dbReference type="HAMAP-Rule" id="MF_00167"/>
    </source>
</evidence>
<dbReference type="RefSeq" id="WP_268057027.1">
    <property type="nucleotide sequence ID" value="NZ_JAPOHA010000002.1"/>
</dbReference>
<dbReference type="Pfam" id="PF02599">
    <property type="entry name" value="CsrA"/>
    <property type="match status" value="1"/>
</dbReference>
<comment type="function">
    <text evidence="6">A translational regulator that binds mRNA to regulate translation initiation and/or mRNA stability. Usually binds in the 5'-UTR at or near the Shine-Dalgarno sequence preventing ribosome-binding, thus repressing translation. Its main target seems to be the major flagellin gene, while its function is anatagonized by FliW.</text>
</comment>
<keyword evidence="3 6" id="KW-1005">Bacterial flagellum biogenesis</keyword>
<proteinExistence type="inferred from homology"/>
<comment type="similarity">
    <text evidence="6">Belongs to the CsrA/RsmA family.</text>
</comment>
<evidence type="ECO:0000256" key="3">
    <source>
        <dbReference type="ARBA" id="ARBA00022795"/>
    </source>
</evidence>
<evidence type="ECO:0000256" key="2">
    <source>
        <dbReference type="ARBA" id="ARBA00022491"/>
    </source>
</evidence>
<dbReference type="Gene3D" id="2.60.40.4380">
    <property type="entry name" value="Translational regulator CsrA"/>
    <property type="match status" value="1"/>
</dbReference>
<name>A0ABT4BQ48_9FIRM</name>
<evidence type="ECO:0000313" key="7">
    <source>
        <dbReference type="EMBL" id="MCY1713015.1"/>
    </source>
</evidence>
<dbReference type="HAMAP" id="MF_00167">
    <property type="entry name" value="CsrA"/>
    <property type="match status" value="1"/>
</dbReference>
<keyword evidence="2 6" id="KW-0678">Repressor</keyword>
<dbReference type="InterPro" id="IPR036107">
    <property type="entry name" value="CsrA_sf"/>
</dbReference>
<evidence type="ECO:0000313" key="8">
    <source>
        <dbReference type="Proteomes" id="UP001082703"/>
    </source>
</evidence>
<keyword evidence="5 6" id="KW-0694">RNA-binding</keyword>
<keyword evidence="1 6" id="KW-0963">Cytoplasm</keyword>
<dbReference type="EMBL" id="JAPOHA010000002">
    <property type="protein sequence ID" value="MCY1713015.1"/>
    <property type="molecule type" value="Genomic_DNA"/>
</dbReference>
<sequence>MLVISRKVSESILIGDNIEIMLSEISGDRAKICISAPKEIPIIRKELVETRSLNEEASVIPQKQTLDKLKKLLK</sequence>
<accession>A0ABT4BQ48</accession>
<dbReference type="Proteomes" id="UP001082703">
    <property type="component" value="Unassembled WGS sequence"/>
</dbReference>
<keyword evidence="8" id="KW-1185">Reference proteome</keyword>
<comment type="caution">
    <text evidence="7">The sequence shown here is derived from an EMBL/GenBank/DDBJ whole genome shotgun (WGS) entry which is preliminary data.</text>
</comment>
<dbReference type="PANTHER" id="PTHR34984:SF1">
    <property type="entry name" value="CARBON STORAGE REGULATOR"/>
    <property type="match status" value="1"/>
</dbReference>
<organism evidence="7 8">
    <name type="scientific">Caproiciproducens galactitolivorans</name>
    <dbReference type="NCBI Taxonomy" id="642589"/>
    <lineage>
        <taxon>Bacteria</taxon>
        <taxon>Bacillati</taxon>
        <taxon>Bacillota</taxon>
        <taxon>Clostridia</taxon>
        <taxon>Eubacteriales</taxon>
        <taxon>Acutalibacteraceae</taxon>
        <taxon>Caproiciproducens</taxon>
    </lineage>
</organism>
<protein>
    <recommendedName>
        <fullName evidence="6">Translational regulator CsrA</fullName>
    </recommendedName>
</protein>
<dbReference type="SUPFAM" id="SSF117130">
    <property type="entry name" value="CsrA-like"/>
    <property type="match status" value="1"/>
</dbReference>
<comment type="subunit">
    <text evidence="6">Homodimer; the beta-strands of each monomer intercalate to form a hydrophobic core, while the alpha-helices form wings that extend away from the core.</text>
</comment>
<dbReference type="PANTHER" id="PTHR34984">
    <property type="entry name" value="CARBON STORAGE REGULATOR"/>
    <property type="match status" value="1"/>
</dbReference>
<evidence type="ECO:0000256" key="5">
    <source>
        <dbReference type="ARBA" id="ARBA00022884"/>
    </source>
</evidence>
<evidence type="ECO:0000256" key="1">
    <source>
        <dbReference type="ARBA" id="ARBA00022490"/>
    </source>
</evidence>
<evidence type="ECO:0000256" key="4">
    <source>
        <dbReference type="ARBA" id="ARBA00022845"/>
    </source>
</evidence>
<comment type="subcellular location">
    <subcellularLocation>
        <location evidence="6">Cytoplasm</location>
    </subcellularLocation>
</comment>
<dbReference type="InterPro" id="IPR003751">
    <property type="entry name" value="CsrA"/>
</dbReference>
<keyword evidence="4 6" id="KW-0810">Translation regulation</keyword>
<reference evidence="7 8" key="1">
    <citation type="submission" date="2022-11" db="EMBL/GenBank/DDBJ databases">
        <authorList>
            <person name="Caiyu Z."/>
        </authorList>
    </citation>
    <scope>NUCLEOTIDE SEQUENCE [LARGE SCALE GENOMIC DNA]</scope>
    <source>
        <strain evidence="7 8">YR-4</strain>
    </source>
</reference>
<gene>
    <name evidence="6" type="primary">csrA</name>
    <name evidence="7" type="ORF">OUY18_01940</name>
</gene>